<evidence type="ECO:0000313" key="1">
    <source>
        <dbReference type="EMBL" id="RDW59868.1"/>
    </source>
</evidence>
<organism evidence="1 2">
    <name type="scientific">Coleophoma cylindrospora</name>
    <dbReference type="NCBI Taxonomy" id="1849047"/>
    <lineage>
        <taxon>Eukaryota</taxon>
        <taxon>Fungi</taxon>
        <taxon>Dikarya</taxon>
        <taxon>Ascomycota</taxon>
        <taxon>Pezizomycotina</taxon>
        <taxon>Leotiomycetes</taxon>
        <taxon>Helotiales</taxon>
        <taxon>Dermateaceae</taxon>
        <taxon>Coleophoma</taxon>
    </lineage>
</organism>
<comment type="caution">
    <text evidence="1">The sequence shown here is derived from an EMBL/GenBank/DDBJ whole genome shotgun (WGS) entry which is preliminary data.</text>
</comment>
<protein>
    <submittedName>
        <fullName evidence="1">Uncharacterized protein</fullName>
    </submittedName>
</protein>
<evidence type="ECO:0000313" key="2">
    <source>
        <dbReference type="Proteomes" id="UP000256645"/>
    </source>
</evidence>
<gene>
    <name evidence="1" type="ORF">BP6252_12955</name>
</gene>
<dbReference type="EMBL" id="PDLM01000016">
    <property type="protein sequence ID" value="RDW59868.1"/>
    <property type="molecule type" value="Genomic_DNA"/>
</dbReference>
<accession>A0A3D8QE15</accession>
<keyword evidence="2" id="KW-1185">Reference proteome</keyword>
<dbReference type="AlphaFoldDB" id="A0A3D8QE15"/>
<dbReference type="Proteomes" id="UP000256645">
    <property type="component" value="Unassembled WGS sequence"/>
</dbReference>
<reference evidence="1 2" key="1">
    <citation type="journal article" date="2018" name="IMA Fungus">
        <title>IMA Genome-F 9: Draft genome sequence of Annulohypoxylon stygium, Aspergillus mulundensis, Berkeleyomyces basicola (syn. Thielaviopsis basicola), Ceratocystis smalleyi, two Cercospora beticola strains, Coleophoma cylindrospora, Fusarium fracticaudum, Phialophora cf. hyalina, and Morchella septimelata.</title>
        <authorList>
            <person name="Wingfield B.D."/>
            <person name="Bills G.F."/>
            <person name="Dong Y."/>
            <person name="Huang W."/>
            <person name="Nel W.J."/>
            <person name="Swalarsk-Parry B.S."/>
            <person name="Vaghefi N."/>
            <person name="Wilken P.M."/>
            <person name="An Z."/>
            <person name="de Beer Z.W."/>
            <person name="De Vos L."/>
            <person name="Chen L."/>
            <person name="Duong T.A."/>
            <person name="Gao Y."/>
            <person name="Hammerbacher A."/>
            <person name="Kikkert J.R."/>
            <person name="Li Y."/>
            <person name="Li H."/>
            <person name="Li K."/>
            <person name="Li Q."/>
            <person name="Liu X."/>
            <person name="Ma X."/>
            <person name="Naidoo K."/>
            <person name="Pethybridge S.J."/>
            <person name="Sun J."/>
            <person name="Steenkamp E.T."/>
            <person name="van der Nest M.A."/>
            <person name="van Wyk S."/>
            <person name="Wingfield M.J."/>
            <person name="Xiong C."/>
            <person name="Yue Q."/>
            <person name="Zhang X."/>
        </authorList>
    </citation>
    <scope>NUCLEOTIDE SEQUENCE [LARGE SCALE GENOMIC DNA]</scope>
    <source>
        <strain evidence="1 2">BP6252</strain>
    </source>
</reference>
<proteinExistence type="predicted"/>
<sequence>MLRKTGQSFFFFASARPWRRKANAQVVGARRCRGLDKGWRWPRSVEEREREEEDGDDLGIPTTLMPILDHANPSEQESVLGLAILVAVGWGVAGKPTTCFLPSALGGRDSTLSNVPLARPDQTKPNLARITRRGGGIIAGALILYWQHRIYLACLETCAVLYASGNGLGNGQMGTVERRRDTYVNRGKNDFIRPACDGNGPGGGLVAMLPPTRQLRYPIQRPAKQTWNCGWEASRATIDR</sequence>
<name>A0A3D8QE15_9HELO</name>